<dbReference type="AlphaFoldDB" id="A0A420Y9D7"/>
<sequence>MDARISTSCHAEGCSTWSGAFHLMLEDILRDGEDMAVSLPYPALRKHYLHLSHHLDSITEPRLVFINGGEDSNLLIAPACEENGGYEDGEESGPEVNEEGDDDETDDTLQGGAQKSPCLRDEHDGDPTFSTKTNTVIGFRTWSNAIFGDPLIATVFSNGPSPAFLDGYSHQNTCPSPSTYCQTPTTSAEICLLLYQAYHATVAIVKEFYHPQKDSTIRELAARKKLNEVLLKLRDVEERNVDGERPEPVHRRPSGDMSPAKKLKILEKGREQKERIMEREGVGSSRRQAVEVAE</sequence>
<evidence type="ECO:0000313" key="3">
    <source>
        <dbReference type="Proteomes" id="UP000275385"/>
    </source>
</evidence>
<feature type="region of interest" description="Disordered" evidence="1">
    <location>
        <begin position="240"/>
        <end position="294"/>
    </location>
</feature>
<evidence type="ECO:0000256" key="1">
    <source>
        <dbReference type="SAM" id="MobiDB-lite"/>
    </source>
</evidence>
<keyword evidence="3" id="KW-1185">Reference proteome</keyword>
<feature type="compositionally biased region" description="Acidic residues" evidence="1">
    <location>
        <begin position="84"/>
        <end position="107"/>
    </location>
</feature>
<evidence type="ECO:0000313" key="2">
    <source>
        <dbReference type="EMBL" id="RKU44491.1"/>
    </source>
</evidence>
<reference evidence="2 3" key="1">
    <citation type="submission" date="2018-08" db="EMBL/GenBank/DDBJ databases">
        <title>Draft genome of the lignicolous fungus Coniochaeta pulveracea.</title>
        <authorList>
            <person name="Borstlap C.J."/>
            <person name="De Witt R.N."/>
            <person name="Botha A."/>
            <person name="Volschenk H."/>
        </authorList>
    </citation>
    <scope>NUCLEOTIDE SEQUENCE [LARGE SCALE GENOMIC DNA]</scope>
    <source>
        <strain evidence="2 3">CAB683</strain>
    </source>
</reference>
<feature type="region of interest" description="Disordered" evidence="1">
    <location>
        <begin position="82"/>
        <end position="130"/>
    </location>
</feature>
<organism evidence="2 3">
    <name type="scientific">Coniochaeta pulveracea</name>
    <dbReference type="NCBI Taxonomy" id="177199"/>
    <lineage>
        <taxon>Eukaryota</taxon>
        <taxon>Fungi</taxon>
        <taxon>Dikarya</taxon>
        <taxon>Ascomycota</taxon>
        <taxon>Pezizomycotina</taxon>
        <taxon>Sordariomycetes</taxon>
        <taxon>Sordariomycetidae</taxon>
        <taxon>Coniochaetales</taxon>
        <taxon>Coniochaetaceae</taxon>
        <taxon>Coniochaeta</taxon>
    </lineage>
</organism>
<gene>
    <name evidence="2" type="ORF">DL546_004736</name>
</gene>
<protein>
    <submittedName>
        <fullName evidence="2">Uncharacterized protein</fullName>
    </submittedName>
</protein>
<name>A0A420Y9D7_9PEZI</name>
<feature type="compositionally biased region" description="Basic and acidic residues" evidence="1">
    <location>
        <begin position="240"/>
        <end position="254"/>
    </location>
</feature>
<accession>A0A420Y9D7</accession>
<dbReference type="Proteomes" id="UP000275385">
    <property type="component" value="Unassembled WGS sequence"/>
</dbReference>
<proteinExistence type="predicted"/>
<comment type="caution">
    <text evidence="2">The sequence shown here is derived from an EMBL/GenBank/DDBJ whole genome shotgun (WGS) entry which is preliminary data.</text>
</comment>
<dbReference type="EMBL" id="QVQW01000030">
    <property type="protein sequence ID" value="RKU44491.1"/>
    <property type="molecule type" value="Genomic_DNA"/>
</dbReference>
<feature type="compositionally biased region" description="Basic and acidic residues" evidence="1">
    <location>
        <begin position="264"/>
        <end position="281"/>
    </location>
</feature>
<dbReference type="OrthoDB" id="5210591at2759"/>